<gene>
    <name evidence="2" type="ORF">NIES267_54300</name>
</gene>
<dbReference type="CDD" id="cd04301">
    <property type="entry name" value="NAT_SF"/>
    <property type="match status" value="1"/>
</dbReference>
<protein>
    <submittedName>
        <fullName evidence="2">GCN5-related N-acetyltransferase</fullName>
    </submittedName>
</protein>
<dbReference type="AlphaFoldDB" id="A0A1Z4LXH5"/>
<organism evidence="2 3">
    <name type="scientific">Calothrix parasitica NIES-267</name>
    <dbReference type="NCBI Taxonomy" id="1973488"/>
    <lineage>
        <taxon>Bacteria</taxon>
        <taxon>Bacillati</taxon>
        <taxon>Cyanobacteriota</taxon>
        <taxon>Cyanophyceae</taxon>
        <taxon>Nostocales</taxon>
        <taxon>Calotrichaceae</taxon>
        <taxon>Calothrix</taxon>
    </lineage>
</organism>
<dbReference type="InterPro" id="IPR050276">
    <property type="entry name" value="MshD_Acetyltransferase"/>
</dbReference>
<dbReference type="GO" id="GO:0016747">
    <property type="term" value="F:acyltransferase activity, transferring groups other than amino-acyl groups"/>
    <property type="evidence" value="ECO:0007669"/>
    <property type="project" value="InterPro"/>
</dbReference>
<dbReference type="EMBL" id="AP018227">
    <property type="protein sequence ID" value="BAY85924.1"/>
    <property type="molecule type" value="Genomic_DNA"/>
</dbReference>
<evidence type="ECO:0000259" key="1">
    <source>
        <dbReference type="PROSITE" id="PS51186"/>
    </source>
</evidence>
<evidence type="ECO:0000313" key="2">
    <source>
        <dbReference type="EMBL" id="BAY85924.1"/>
    </source>
</evidence>
<name>A0A1Z4LXH5_9CYAN</name>
<dbReference type="InterPro" id="IPR016181">
    <property type="entry name" value="Acyl_CoA_acyltransferase"/>
</dbReference>
<dbReference type="PROSITE" id="PS51186">
    <property type="entry name" value="GNAT"/>
    <property type="match status" value="1"/>
</dbReference>
<dbReference type="SUPFAM" id="SSF55729">
    <property type="entry name" value="Acyl-CoA N-acyltransferases (Nat)"/>
    <property type="match status" value="1"/>
</dbReference>
<sequence length="161" mass="18383">MCYLIRPIEPSDESFLWEMLYQAIYVPTGTTPLPKEIIYQPELAKYVQDWTTNDIGLIAASESNQTPIGATWIRLFNMNNPGYGYINDETPELSIAVLPEYRNQGIGTRLILDLLEIITDLYPAISLSVSSENPALRLYQRLDFEVVSQFDNSVTMKKKLK</sequence>
<dbReference type="Gene3D" id="3.40.630.30">
    <property type="match status" value="1"/>
</dbReference>
<dbReference type="PANTHER" id="PTHR43617">
    <property type="entry name" value="L-AMINO ACID N-ACETYLTRANSFERASE"/>
    <property type="match status" value="1"/>
</dbReference>
<feature type="domain" description="N-acetyltransferase" evidence="1">
    <location>
        <begin position="3"/>
        <end position="161"/>
    </location>
</feature>
<dbReference type="Pfam" id="PF00583">
    <property type="entry name" value="Acetyltransf_1"/>
    <property type="match status" value="1"/>
</dbReference>
<accession>A0A1Z4LXH5</accession>
<proteinExistence type="predicted"/>
<dbReference type="Proteomes" id="UP000218418">
    <property type="component" value="Chromosome"/>
</dbReference>
<evidence type="ECO:0000313" key="3">
    <source>
        <dbReference type="Proteomes" id="UP000218418"/>
    </source>
</evidence>
<keyword evidence="2" id="KW-0808">Transferase</keyword>
<keyword evidence="3" id="KW-1185">Reference proteome</keyword>
<reference evidence="2 3" key="1">
    <citation type="submission" date="2017-06" db="EMBL/GenBank/DDBJ databases">
        <title>Genome sequencing of cyanobaciteial culture collection at National Institute for Environmental Studies (NIES).</title>
        <authorList>
            <person name="Hirose Y."/>
            <person name="Shimura Y."/>
            <person name="Fujisawa T."/>
            <person name="Nakamura Y."/>
            <person name="Kawachi M."/>
        </authorList>
    </citation>
    <scope>NUCLEOTIDE SEQUENCE [LARGE SCALE GENOMIC DNA]</scope>
    <source>
        <strain evidence="2 3">NIES-267</strain>
    </source>
</reference>
<dbReference type="InterPro" id="IPR000182">
    <property type="entry name" value="GNAT_dom"/>
</dbReference>